<reference evidence="1" key="1">
    <citation type="submission" date="2020-11" db="EMBL/GenBank/DDBJ databases">
        <authorList>
            <person name="Tran Van P."/>
        </authorList>
    </citation>
    <scope>NUCLEOTIDE SEQUENCE</scope>
</reference>
<gene>
    <name evidence="1" type="ORF">OSB1V03_LOCUS23333</name>
</gene>
<protein>
    <submittedName>
        <fullName evidence="1">Uncharacterized protein</fullName>
    </submittedName>
</protein>
<dbReference type="EMBL" id="CAJPIZ010057364">
    <property type="protein sequence ID" value="CAG2123388.1"/>
    <property type="molecule type" value="Genomic_DNA"/>
</dbReference>
<keyword evidence="2" id="KW-1185">Reference proteome</keyword>
<sequence length="87" mass="10179">TKLNIKRTYSPHRLPESYCKPKCNKNVKSRSETNTLRDKQLKEKRMENVLILNNKLIERAIRLLSTSSDNQTNCLNCGEDDIKTTKR</sequence>
<dbReference type="AlphaFoldDB" id="A0A7R9M0P6"/>
<dbReference type="EMBL" id="OC911939">
    <property type="protein sequence ID" value="CAD7651383.1"/>
    <property type="molecule type" value="Genomic_DNA"/>
</dbReference>
<evidence type="ECO:0000313" key="1">
    <source>
        <dbReference type="EMBL" id="CAD7651383.1"/>
    </source>
</evidence>
<dbReference type="Proteomes" id="UP000759131">
    <property type="component" value="Unassembled WGS sequence"/>
</dbReference>
<accession>A0A7R9M0P6</accession>
<name>A0A7R9M0P6_9ACAR</name>
<evidence type="ECO:0000313" key="2">
    <source>
        <dbReference type="Proteomes" id="UP000759131"/>
    </source>
</evidence>
<feature type="non-terminal residue" evidence="1">
    <location>
        <position position="87"/>
    </location>
</feature>
<organism evidence="1">
    <name type="scientific">Medioppia subpectinata</name>
    <dbReference type="NCBI Taxonomy" id="1979941"/>
    <lineage>
        <taxon>Eukaryota</taxon>
        <taxon>Metazoa</taxon>
        <taxon>Ecdysozoa</taxon>
        <taxon>Arthropoda</taxon>
        <taxon>Chelicerata</taxon>
        <taxon>Arachnida</taxon>
        <taxon>Acari</taxon>
        <taxon>Acariformes</taxon>
        <taxon>Sarcoptiformes</taxon>
        <taxon>Oribatida</taxon>
        <taxon>Brachypylina</taxon>
        <taxon>Oppioidea</taxon>
        <taxon>Oppiidae</taxon>
        <taxon>Medioppia</taxon>
    </lineage>
</organism>
<proteinExistence type="predicted"/>